<dbReference type="PANTHER" id="PTHR23239:SF349">
    <property type="entry name" value="KERATIN, TYPE I CYTOSKELETAL 18"/>
    <property type="match status" value="1"/>
</dbReference>
<dbReference type="Proteomes" id="UP001266305">
    <property type="component" value="Unassembled WGS sequence"/>
</dbReference>
<keyword evidence="2" id="KW-0416">Keratin</keyword>
<dbReference type="EMBL" id="JASSZA010000002">
    <property type="protein sequence ID" value="KAK2118166.1"/>
    <property type="molecule type" value="Genomic_DNA"/>
</dbReference>
<evidence type="ECO:0000313" key="7">
    <source>
        <dbReference type="Proteomes" id="UP001266305"/>
    </source>
</evidence>
<keyword evidence="1" id="KW-0597">Phosphoprotein</keyword>
<evidence type="ECO:0000256" key="3">
    <source>
        <dbReference type="ARBA" id="ARBA00022754"/>
    </source>
</evidence>
<organism evidence="6 7">
    <name type="scientific">Saguinus oedipus</name>
    <name type="common">Cotton-top tamarin</name>
    <name type="synonym">Oedipomidas oedipus</name>
    <dbReference type="NCBI Taxonomy" id="9490"/>
    <lineage>
        <taxon>Eukaryota</taxon>
        <taxon>Metazoa</taxon>
        <taxon>Chordata</taxon>
        <taxon>Craniata</taxon>
        <taxon>Vertebrata</taxon>
        <taxon>Euteleostomi</taxon>
        <taxon>Mammalia</taxon>
        <taxon>Eutheria</taxon>
        <taxon>Euarchontoglires</taxon>
        <taxon>Primates</taxon>
        <taxon>Haplorrhini</taxon>
        <taxon>Platyrrhini</taxon>
        <taxon>Cebidae</taxon>
        <taxon>Callitrichinae</taxon>
        <taxon>Saguinus</taxon>
    </lineage>
</organism>
<evidence type="ECO:0000256" key="1">
    <source>
        <dbReference type="ARBA" id="ARBA00022553"/>
    </source>
</evidence>
<keyword evidence="4" id="KW-0175">Coiled coil</keyword>
<evidence type="ECO:0000256" key="4">
    <source>
        <dbReference type="ARBA" id="ARBA00023054"/>
    </source>
</evidence>
<feature type="non-terminal residue" evidence="6">
    <location>
        <position position="84"/>
    </location>
</feature>
<evidence type="ECO:0000313" key="6">
    <source>
        <dbReference type="EMBL" id="KAK2118166.1"/>
    </source>
</evidence>
<keyword evidence="7" id="KW-1185">Reference proteome</keyword>
<dbReference type="PANTHER" id="PTHR23239">
    <property type="entry name" value="INTERMEDIATE FILAMENT"/>
    <property type="match status" value="1"/>
</dbReference>
<name>A0ABQ9W968_SAGOE</name>
<gene>
    <name evidence="6" type="primary">KRT18_11</name>
    <name evidence="6" type="ORF">P7K49_005053</name>
</gene>
<feature type="domain" description="IF rod" evidence="5">
    <location>
        <begin position="13"/>
        <end position="82"/>
    </location>
</feature>
<dbReference type="InterPro" id="IPR002957">
    <property type="entry name" value="Keratin_I"/>
</dbReference>
<evidence type="ECO:0000256" key="2">
    <source>
        <dbReference type="ARBA" id="ARBA00022744"/>
    </source>
</evidence>
<dbReference type="InterPro" id="IPR039008">
    <property type="entry name" value="IF_rod_dom"/>
</dbReference>
<sequence length="84" mass="9550">MVVGLARIGGIQNDKETTQSLNYHLASCLDGVRSLETENRKLESKIPEHLEKKGSWVRDWSHYIKTIEDLRAQIFANTLDNAPV</sequence>
<protein>
    <submittedName>
        <fullName evidence="6">Keratin, type I cytoskeletal 18</fullName>
    </submittedName>
</protein>
<keyword evidence="3" id="KW-0403">Intermediate filament</keyword>
<proteinExistence type="predicted"/>
<dbReference type="Pfam" id="PF00038">
    <property type="entry name" value="Filament"/>
    <property type="match status" value="1"/>
</dbReference>
<accession>A0ABQ9W968</accession>
<evidence type="ECO:0000259" key="5">
    <source>
        <dbReference type="Pfam" id="PF00038"/>
    </source>
</evidence>
<reference evidence="6 7" key="1">
    <citation type="submission" date="2023-05" db="EMBL/GenBank/DDBJ databases">
        <title>B98-5 Cell Line De Novo Hybrid Assembly: An Optical Mapping Approach.</title>
        <authorList>
            <person name="Kananen K."/>
            <person name="Auerbach J.A."/>
            <person name="Kautto E."/>
            <person name="Blachly J.S."/>
        </authorList>
    </citation>
    <scope>NUCLEOTIDE SEQUENCE [LARGE SCALE GENOMIC DNA]</scope>
    <source>
        <strain evidence="6">B95-8</strain>
        <tissue evidence="6">Cell line</tissue>
    </source>
</reference>
<dbReference type="SUPFAM" id="SSF64593">
    <property type="entry name" value="Intermediate filament protein, coiled coil region"/>
    <property type="match status" value="1"/>
</dbReference>
<comment type="caution">
    <text evidence="6">The sequence shown here is derived from an EMBL/GenBank/DDBJ whole genome shotgun (WGS) entry which is preliminary data.</text>
</comment>